<dbReference type="Gene3D" id="1.10.4030.10">
    <property type="entry name" value="Porin chaperone SurA, peptide-binding domain"/>
    <property type="match status" value="1"/>
</dbReference>
<evidence type="ECO:0000313" key="15">
    <source>
        <dbReference type="Proteomes" id="UP000199459"/>
    </source>
</evidence>
<dbReference type="EMBL" id="FOCP01000010">
    <property type="protein sequence ID" value="SEN20414.1"/>
    <property type="molecule type" value="Genomic_DNA"/>
</dbReference>
<dbReference type="Pfam" id="PF13616">
    <property type="entry name" value="Rotamase_3"/>
    <property type="match status" value="1"/>
</dbReference>
<keyword evidence="8 12" id="KW-0413">Isomerase</keyword>
<dbReference type="InterPro" id="IPR027304">
    <property type="entry name" value="Trigger_fact/SurA_dom_sf"/>
</dbReference>
<dbReference type="SUPFAM" id="SSF54534">
    <property type="entry name" value="FKBP-like"/>
    <property type="match status" value="1"/>
</dbReference>
<dbReference type="Gene3D" id="3.10.50.40">
    <property type="match status" value="1"/>
</dbReference>
<accession>A0A1H8EMR6</accession>
<keyword evidence="7" id="KW-0143">Chaperone</keyword>
<evidence type="ECO:0000256" key="3">
    <source>
        <dbReference type="ARBA" id="ARBA00022519"/>
    </source>
</evidence>
<keyword evidence="6" id="KW-0472">Membrane</keyword>
<dbReference type="Proteomes" id="UP000199459">
    <property type="component" value="Unassembled WGS sequence"/>
</dbReference>
<evidence type="ECO:0000256" key="5">
    <source>
        <dbReference type="ARBA" id="ARBA00022989"/>
    </source>
</evidence>
<keyword evidence="4" id="KW-0812">Transmembrane</keyword>
<organism evidence="14 15">
    <name type="scientific">Nitrosomonas marina</name>
    <dbReference type="NCBI Taxonomy" id="917"/>
    <lineage>
        <taxon>Bacteria</taxon>
        <taxon>Pseudomonadati</taxon>
        <taxon>Pseudomonadota</taxon>
        <taxon>Betaproteobacteria</taxon>
        <taxon>Nitrosomonadales</taxon>
        <taxon>Nitrosomonadaceae</taxon>
        <taxon>Nitrosomonas</taxon>
    </lineage>
</organism>
<evidence type="ECO:0000256" key="9">
    <source>
        <dbReference type="ARBA" id="ARBA00038408"/>
    </source>
</evidence>
<evidence type="ECO:0000259" key="13">
    <source>
        <dbReference type="PROSITE" id="PS50198"/>
    </source>
</evidence>
<protein>
    <recommendedName>
        <fullName evidence="10">Periplasmic chaperone PpiD</fullName>
    </recommendedName>
    <alternativeName>
        <fullName evidence="11">Periplasmic folding chaperone</fullName>
    </alternativeName>
</protein>
<dbReference type="GO" id="GO:0005886">
    <property type="term" value="C:plasma membrane"/>
    <property type="evidence" value="ECO:0007669"/>
    <property type="project" value="UniProtKB-SubCell"/>
</dbReference>
<dbReference type="STRING" id="917.SAMN05216326_12229"/>
<dbReference type="InterPro" id="IPR052029">
    <property type="entry name" value="PpiD_chaperone"/>
</dbReference>
<dbReference type="PANTHER" id="PTHR47529:SF1">
    <property type="entry name" value="PERIPLASMIC CHAPERONE PPID"/>
    <property type="match status" value="1"/>
</dbReference>
<comment type="similarity">
    <text evidence="9">Belongs to the PpiD chaperone family.</text>
</comment>
<dbReference type="PROSITE" id="PS50198">
    <property type="entry name" value="PPIC_PPIASE_2"/>
    <property type="match status" value="1"/>
</dbReference>
<keyword evidence="2" id="KW-1003">Cell membrane</keyword>
<dbReference type="AlphaFoldDB" id="A0A1H8EMR6"/>
<evidence type="ECO:0000256" key="10">
    <source>
        <dbReference type="ARBA" id="ARBA00040743"/>
    </source>
</evidence>
<dbReference type="OrthoDB" id="9812372at2"/>
<dbReference type="InterPro" id="IPR023058">
    <property type="entry name" value="PPIase_PpiC_CS"/>
</dbReference>
<evidence type="ECO:0000256" key="12">
    <source>
        <dbReference type="PROSITE-ProRule" id="PRU00278"/>
    </source>
</evidence>
<evidence type="ECO:0000256" key="7">
    <source>
        <dbReference type="ARBA" id="ARBA00023186"/>
    </source>
</evidence>
<dbReference type="PANTHER" id="PTHR47529">
    <property type="entry name" value="PEPTIDYL-PROLYL CIS-TRANS ISOMERASE D"/>
    <property type="match status" value="1"/>
</dbReference>
<feature type="domain" description="PpiC" evidence="13">
    <location>
        <begin position="263"/>
        <end position="366"/>
    </location>
</feature>
<evidence type="ECO:0000256" key="11">
    <source>
        <dbReference type="ARBA" id="ARBA00042775"/>
    </source>
</evidence>
<evidence type="ECO:0000256" key="4">
    <source>
        <dbReference type="ARBA" id="ARBA00022692"/>
    </source>
</evidence>
<reference evidence="14 15" key="1">
    <citation type="submission" date="2016-10" db="EMBL/GenBank/DDBJ databases">
        <authorList>
            <person name="de Groot N.N."/>
        </authorList>
    </citation>
    <scope>NUCLEOTIDE SEQUENCE [LARGE SCALE GENOMIC DNA]</scope>
    <source>
        <strain evidence="14 15">Nm22</strain>
    </source>
</reference>
<sequence>MFDFVNRKKRIVQIVLLLAVLPFMFWGVQSYRSDGQEGYVAIVDGEEIQRREFEQALRDHQARLRAMFGGNFDSAMLDSYEVRDSVLERLIQQRLLFREAVSNGFTVLDSQLMSEIGQIPEFHMDNKFSKKQYESFLRNEGLSPVTFESRVRQELLLRQLLDGYSEYGFVSDTVTNRVTYLSEVERVVSQAQIKPEDYISRIEPAEEEINAYYDTHQSEFFLPERVRVEYLVLSLESLAENEPVSDEAVQAYYEEHREEFGQPEERRASHILIAVAATAEEEEKREAREKAEDILELVLQDPEQFAKLAEEHSDDPGSSSLGGDLGFFGRGVMVKEFEDEIFQMQPNEVRGLVETDFGFHIILLTEIKEAKTAELADVREQIEERLKLQMASNIFGEAAEEFSNTVYEQSDSLLPAAEKFELTIQESDWINRNSDEPSVLADQSMMNAIFSDEAIVDKRNTEAIEVMPDTLVSARVLEHRQATAQSLSVVRDEIVERLKRQLAEEKAVKEGRELLADLQTGAEDTVDWGEPKQVSYMQPDGLSQEMLRAIFKANIDNLPVYTGVENMQGGYSLIRISQVIEPETIDKEKRTDFGSQLQQMKTQEEMSAYLDGIRQRYDITIKRDSY</sequence>
<dbReference type="SUPFAM" id="SSF109998">
    <property type="entry name" value="Triger factor/SurA peptide-binding domain-like"/>
    <property type="match status" value="1"/>
</dbReference>
<dbReference type="Pfam" id="PF13624">
    <property type="entry name" value="SurA_N_3"/>
    <property type="match status" value="1"/>
</dbReference>
<keyword evidence="12" id="KW-0697">Rotamase</keyword>
<proteinExistence type="inferred from homology"/>
<dbReference type="InterPro" id="IPR046357">
    <property type="entry name" value="PPIase_dom_sf"/>
</dbReference>
<evidence type="ECO:0000313" key="14">
    <source>
        <dbReference type="EMBL" id="SEN20414.1"/>
    </source>
</evidence>
<comment type="subcellular location">
    <subcellularLocation>
        <location evidence="1">Cell inner membrane</location>
        <topology evidence="1">Single-pass type II membrane protein</topology>
        <orientation evidence="1">Periplasmic side</orientation>
    </subcellularLocation>
</comment>
<dbReference type="InterPro" id="IPR000297">
    <property type="entry name" value="PPIase_PpiC"/>
</dbReference>
<evidence type="ECO:0000256" key="8">
    <source>
        <dbReference type="ARBA" id="ARBA00023235"/>
    </source>
</evidence>
<evidence type="ECO:0000256" key="2">
    <source>
        <dbReference type="ARBA" id="ARBA00022475"/>
    </source>
</evidence>
<dbReference type="GO" id="GO:0003755">
    <property type="term" value="F:peptidyl-prolyl cis-trans isomerase activity"/>
    <property type="evidence" value="ECO:0007669"/>
    <property type="project" value="UniProtKB-KW"/>
</dbReference>
<evidence type="ECO:0000256" key="6">
    <source>
        <dbReference type="ARBA" id="ARBA00023136"/>
    </source>
</evidence>
<name>A0A1H8EMR6_9PROT</name>
<evidence type="ECO:0000256" key="1">
    <source>
        <dbReference type="ARBA" id="ARBA00004382"/>
    </source>
</evidence>
<gene>
    <name evidence="14" type="ORF">SAMN05216325_11025</name>
</gene>
<dbReference type="RefSeq" id="WP_090631188.1">
    <property type="nucleotide sequence ID" value="NZ_FOCP01000010.1"/>
</dbReference>
<keyword evidence="3" id="KW-0997">Cell inner membrane</keyword>
<keyword evidence="5" id="KW-1133">Transmembrane helix</keyword>
<dbReference type="PROSITE" id="PS01096">
    <property type="entry name" value="PPIC_PPIASE_1"/>
    <property type="match status" value="1"/>
</dbReference>